<dbReference type="Proteomes" id="UP001066278">
    <property type="component" value="Unassembled WGS sequence"/>
</dbReference>
<protein>
    <recommendedName>
        <fullName evidence="6 13">Molybdopterin molybdenumtransferase</fullName>
        <ecNumber evidence="5 13">2.10.1.1</ecNumber>
    </recommendedName>
</protein>
<evidence type="ECO:0000256" key="1">
    <source>
        <dbReference type="ARBA" id="ARBA00001946"/>
    </source>
</evidence>
<dbReference type="GO" id="GO:0046872">
    <property type="term" value="F:metal ion binding"/>
    <property type="evidence" value="ECO:0007669"/>
    <property type="project" value="UniProtKB-UniRule"/>
</dbReference>
<evidence type="ECO:0000256" key="12">
    <source>
        <dbReference type="ARBA" id="ARBA00047317"/>
    </source>
</evidence>
<comment type="function">
    <text evidence="2 13">Catalyzes the insertion of molybdate into adenylated molybdopterin with the concomitant release of AMP.</text>
</comment>
<dbReference type="GO" id="GO:0061599">
    <property type="term" value="F:molybdopterin molybdotransferase activity"/>
    <property type="evidence" value="ECO:0007669"/>
    <property type="project" value="UniProtKB-UniRule"/>
</dbReference>
<evidence type="ECO:0000256" key="5">
    <source>
        <dbReference type="ARBA" id="ARBA00013269"/>
    </source>
</evidence>
<comment type="pathway">
    <text evidence="3 13">Cofactor biosynthesis; molybdopterin biosynthesis.</text>
</comment>
<dbReference type="InterPro" id="IPR036135">
    <property type="entry name" value="MoeA_linker/N_sf"/>
</dbReference>
<evidence type="ECO:0000313" key="16">
    <source>
        <dbReference type="Proteomes" id="UP001066278"/>
    </source>
</evidence>
<dbReference type="InterPro" id="IPR005110">
    <property type="entry name" value="MoeA_linker/N"/>
</dbReference>
<dbReference type="Gene3D" id="3.90.105.10">
    <property type="entry name" value="Molybdopterin biosynthesis moea protein, domain 2"/>
    <property type="match status" value="1"/>
</dbReference>
<dbReference type="Pfam" id="PF00994">
    <property type="entry name" value="MoCF_biosynth"/>
    <property type="match status" value="1"/>
</dbReference>
<dbReference type="GO" id="GO:0005829">
    <property type="term" value="C:cytosol"/>
    <property type="evidence" value="ECO:0007669"/>
    <property type="project" value="TreeGrafter"/>
</dbReference>
<dbReference type="GO" id="GO:0006777">
    <property type="term" value="P:Mo-molybdopterin cofactor biosynthetic process"/>
    <property type="evidence" value="ECO:0007669"/>
    <property type="project" value="UniProtKB-UniRule"/>
</dbReference>
<dbReference type="Gene3D" id="2.40.340.10">
    <property type="entry name" value="MoeA, C-terminal, domain IV"/>
    <property type="match status" value="1"/>
</dbReference>
<evidence type="ECO:0000256" key="4">
    <source>
        <dbReference type="ARBA" id="ARBA00010763"/>
    </source>
</evidence>
<evidence type="ECO:0000256" key="8">
    <source>
        <dbReference type="ARBA" id="ARBA00022679"/>
    </source>
</evidence>
<comment type="similarity">
    <text evidence="4 13">Belongs to the MoeA family.</text>
</comment>
<dbReference type="Gene3D" id="3.40.980.10">
    <property type="entry name" value="MoaB/Mog-like domain"/>
    <property type="match status" value="1"/>
</dbReference>
<organism evidence="15 16">
    <name type="scientific">Bacillus inaquosorum</name>
    <dbReference type="NCBI Taxonomy" id="483913"/>
    <lineage>
        <taxon>Bacteria</taxon>
        <taxon>Bacillati</taxon>
        <taxon>Bacillota</taxon>
        <taxon>Bacilli</taxon>
        <taxon>Bacillales</taxon>
        <taxon>Bacillaceae</taxon>
        <taxon>Bacillus</taxon>
    </lineage>
</organism>
<dbReference type="InterPro" id="IPR036688">
    <property type="entry name" value="MoeA_C_domain_IV_sf"/>
</dbReference>
<keyword evidence="8 13" id="KW-0808">Transferase</keyword>
<sequence>MLEKRTPIPVDEAVRRVCHFQKQGGTEWVALENSLHRFLAEDVTADHHVPAFDRSPYDGFAVRACDTAEASRENPVRFEVIDHIGAGAVSEKELGPFEAVRIMTGAQIPEGADAVVMIELTQPFEENGKVFMSLKRRFQPGDNISKTGEDAQKGSVLLRKGTRVTPGVTALLATFGYASVPVVRKPVVGIIATGTELLNVSDPLEPGKIRNSNASMVYAQVIEAGASPLYLGKISDDLDKSFAAVKEAMKKVDFLITTGGVSVGDFDFLPPIYEKLGADVLFNKVAMRPGSVTTVAHANDMLLFGLSGNPSACYVGFELFVKPMIQTWLLNEKPHSICAEAVLTKDFPKPNPFTRFVRAFVYHQEGKLLAAPVGLDKSSSVTSLAEANAFIILPGGTRGYESGRTVQVLLIREENGSEWPWSVLSRSSKL</sequence>
<name>A0A9Q4HX91_9BACI</name>
<dbReference type="RefSeq" id="WP_268284596.1">
    <property type="nucleotide sequence ID" value="NZ_JALAJJ010000040.1"/>
</dbReference>
<dbReference type="FunFam" id="2.40.340.10:FF:000002">
    <property type="entry name" value="Molybdopterin molybdenumtransferase"/>
    <property type="match status" value="1"/>
</dbReference>
<keyword evidence="7 13" id="KW-0500">Molybdenum</keyword>
<dbReference type="EC" id="2.10.1.1" evidence="5 13"/>
<accession>A0A9Q4HX91</accession>
<dbReference type="CDD" id="cd00887">
    <property type="entry name" value="MoeA"/>
    <property type="match status" value="1"/>
</dbReference>
<dbReference type="FunFam" id="3.40.980.10:FF:000004">
    <property type="entry name" value="Molybdopterin molybdenumtransferase"/>
    <property type="match status" value="1"/>
</dbReference>
<feature type="domain" description="MoaB/Mog" evidence="14">
    <location>
        <begin position="189"/>
        <end position="327"/>
    </location>
</feature>
<evidence type="ECO:0000313" key="15">
    <source>
        <dbReference type="EMBL" id="MCY9231427.1"/>
    </source>
</evidence>
<dbReference type="InterPro" id="IPR036425">
    <property type="entry name" value="MoaB/Mog-like_dom_sf"/>
</dbReference>
<keyword evidence="9 13" id="KW-0479">Metal-binding</keyword>
<dbReference type="EMBL" id="JALAXJ010000022">
    <property type="protein sequence ID" value="MCY9231427.1"/>
    <property type="molecule type" value="Genomic_DNA"/>
</dbReference>
<evidence type="ECO:0000256" key="13">
    <source>
        <dbReference type="RuleBase" id="RU365090"/>
    </source>
</evidence>
<dbReference type="Pfam" id="PF03454">
    <property type="entry name" value="MoeA_C"/>
    <property type="match status" value="1"/>
</dbReference>
<dbReference type="SMART" id="SM00852">
    <property type="entry name" value="MoCF_biosynth"/>
    <property type="match status" value="1"/>
</dbReference>
<dbReference type="SUPFAM" id="SSF53218">
    <property type="entry name" value="Molybdenum cofactor biosynthesis proteins"/>
    <property type="match status" value="1"/>
</dbReference>
<dbReference type="Pfam" id="PF03453">
    <property type="entry name" value="MoeA_N"/>
    <property type="match status" value="1"/>
</dbReference>
<evidence type="ECO:0000259" key="14">
    <source>
        <dbReference type="SMART" id="SM00852"/>
    </source>
</evidence>
<evidence type="ECO:0000256" key="3">
    <source>
        <dbReference type="ARBA" id="ARBA00005046"/>
    </source>
</evidence>
<keyword evidence="11 13" id="KW-0501">Molybdenum cofactor biosynthesis</keyword>
<dbReference type="SUPFAM" id="SSF63867">
    <property type="entry name" value="MoeA C-terminal domain-like"/>
    <property type="match status" value="1"/>
</dbReference>
<dbReference type="InterPro" id="IPR001453">
    <property type="entry name" value="MoaB/Mog_dom"/>
</dbReference>
<dbReference type="FunFam" id="2.170.190.11:FF:000001">
    <property type="entry name" value="Molybdopterin molybdenumtransferase"/>
    <property type="match status" value="1"/>
</dbReference>
<dbReference type="NCBIfam" id="TIGR00177">
    <property type="entry name" value="molyb_syn"/>
    <property type="match status" value="1"/>
</dbReference>
<dbReference type="NCBIfam" id="NF045515">
    <property type="entry name" value="Glp_gephyrin"/>
    <property type="match status" value="1"/>
</dbReference>
<dbReference type="InterPro" id="IPR005111">
    <property type="entry name" value="MoeA_C_domain_IV"/>
</dbReference>
<dbReference type="PANTHER" id="PTHR10192:SF5">
    <property type="entry name" value="GEPHYRIN"/>
    <property type="match status" value="1"/>
</dbReference>
<evidence type="ECO:0000256" key="10">
    <source>
        <dbReference type="ARBA" id="ARBA00022842"/>
    </source>
</evidence>
<comment type="caution">
    <text evidence="15">The sequence shown here is derived from an EMBL/GenBank/DDBJ whole genome shotgun (WGS) entry which is preliminary data.</text>
</comment>
<keyword evidence="10 13" id="KW-0460">Magnesium</keyword>
<evidence type="ECO:0000256" key="6">
    <source>
        <dbReference type="ARBA" id="ARBA00021108"/>
    </source>
</evidence>
<evidence type="ECO:0000256" key="11">
    <source>
        <dbReference type="ARBA" id="ARBA00023150"/>
    </source>
</evidence>
<reference evidence="15" key="1">
    <citation type="submission" date="2022-02" db="EMBL/GenBank/DDBJ databases">
        <title>Crop Bioprotection Bacillus Genome Sequencing.</title>
        <authorList>
            <person name="Dunlap C."/>
        </authorList>
    </citation>
    <scope>NUCLEOTIDE SEQUENCE</scope>
    <source>
        <strain evidence="15">T20C13</strain>
    </source>
</reference>
<gene>
    <name evidence="15" type="ORF">MOE99_19095</name>
</gene>
<comment type="cofactor">
    <cofactor evidence="1 13">
        <name>Mg(2+)</name>
        <dbReference type="ChEBI" id="CHEBI:18420"/>
    </cofactor>
</comment>
<proteinExistence type="inferred from homology"/>
<evidence type="ECO:0000256" key="9">
    <source>
        <dbReference type="ARBA" id="ARBA00022723"/>
    </source>
</evidence>
<dbReference type="SUPFAM" id="SSF63882">
    <property type="entry name" value="MoeA N-terminal region -like"/>
    <property type="match status" value="1"/>
</dbReference>
<dbReference type="Gene3D" id="2.170.190.11">
    <property type="entry name" value="Molybdopterin biosynthesis moea protein, domain 3"/>
    <property type="match status" value="1"/>
</dbReference>
<evidence type="ECO:0000256" key="7">
    <source>
        <dbReference type="ARBA" id="ARBA00022505"/>
    </source>
</evidence>
<dbReference type="AlphaFoldDB" id="A0A9Q4HX91"/>
<evidence type="ECO:0000256" key="2">
    <source>
        <dbReference type="ARBA" id="ARBA00002901"/>
    </source>
</evidence>
<dbReference type="InterPro" id="IPR038987">
    <property type="entry name" value="MoeA-like"/>
</dbReference>
<dbReference type="PANTHER" id="PTHR10192">
    <property type="entry name" value="MOLYBDOPTERIN BIOSYNTHESIS PROTEIN"/>
    <property type="match status" value="1"/>
</dbReference>
<comment type="catalytic activity">
    <reaction evidence="12">
        <text>adenylyl-molybdopterin + molybdate = Mo-molybdopterin + AMP + H(+)</text>
        <dbReference type="Rhea" id="RHEA:35047"/>
        <dbReference type="ChEBI" id="CHEBI:15378"/>
        <dbReference type="ChEBI" id="CHEBI:36264"/>
        <dbReference type="ChEBI" id="CHEBI:62727"/>
        <dbReference type="ChEBI" id="CHEBI:71302"/>
        <dbReference type="ChEBI" id="CHEBI:456215"/>
        <dbReference type="EC" id="2.10.1.1"/>
    </reaction>
</comment>